<name>A0A815YTL5_9BILA</name>
<evidence type="ECO:0000313" key="5">
    <source>
        <dbReference type="Proteomes" id="UP000663855"/>
    </source>
</evidence>
<dbReference type="Proteomes" id="UP000663855">
    <property type="component" value="Unassembled WGS sequence"/>
</dbReference>
<dbReference type="EMBL" id="CAJOBH010040767">
    <property type="protein sequence ID" value="CAF4327472.1"/>
    <property type="molecule type" value="Genomic_DNA"/>
</dbReference>
<evidence type="ECO:0000313" key="1">
    <source>
        <dbReference type="EMBL" id="CAF1575514.1"/>
    </source>
</evidence>
<evidence type="ECO:0000313" key="2">
    <source>
        <dbReference type="EMBL" id="CAF1648370.1"/>
    </source>
</evidence>
<dbReference type="OrthoDB" id="10049451at2759"/>
<dbReference type="EMBL" id="CAJNOW010016185">
    <property type="protein sequence ID" value="CAF1648370.1"/>
    <property type="molecule type" value="Genomic_DNA"/>
</dbReference>
<dbReference type="Proteomes" id="UP000663834">
    <property type="component" value="Unassembled WGS sequence"/>
</dbReference>
<evidence type="ECO:0000313" key="4">
    <source>
        <dbReference type="EMBL" id="CAF4327472.1"/>
    </source>
</evidence>
<dbReference type="Proteomes" id="UP000681967">
    <property type="component" value="Unassembled WGS sequence"/>
</dbReference>
<organism evidence="1 5">
    <name type="scientific">Rotaria magnacalcarata</name>
    <dbReference type="NCBI Taxonomy" id="392030"/>
    <lineage>
        <taxon>Eukaryota</taxon>
        <taxon>Metazoa</taxon>
        <taxon>Spiralia</taxon>
        <taxon>Gnathifera</taxon>
        <taxon>Rotifera</taxon>
        <taxon>Eurotatoria</taxon>
        <taxon>Bdelloidea</taxon>
        <taxon>Philodinida</taxon>
        <taxon>Philodinidae</taxon>
        <taxon>Rotaria</taxon>
    </lineage>
</organism>
<reference evidence="1" key="1">
    <citation type="submission" date="2021-02" db="EMBL/GenBank/DDBJ databases">
        <authorList>
            <person name="Nowell W R."/>
        </authorList>
    </citation>
    <scope>NUCLEOTIDE SEQUENCE</scope>
</reference>
<proteinExistence type="predicted"/>
<dbReference type="SUPFAM" id="SSF101898">
    <property type="entry name" value="NHL repeat"/>
    <property type="match status" value="1"/>
</dbReference>
<accession>A0A815YTL5</accession>
<dbReference type="Proteomes" id="UP000663824">
    <property type="component" value="Unassembled WGS sequence"/>
</dbReference>
<evidence type="ECO:0000313" key="3">
    <source>
        <dbReference type="EMBL" id="CAF2078551.1"/>
    </source>
</evidence>
<gene>
    <name evidence="4" type="ORF">BYL167_LOCUS28539</name>
    <name evidence="1" type="ORF">CJN711_LOCUS32389</name>
    <name evidence="2" type="ORF">KQP761_LOCUS29464</name>
    <name evidence="3" type="ORF">MBJ925_LOCUS18067</name>
</gene>
<dbReference type="EMBL" id="CAJNRE010009002">
    <property type="protein sequence ID" value="CAF2078551.1"/>
    <property type="molecule type" value="Genomic_DNA"/>
</dbReference>
<comment type="caution">
    <text evidence="1">The sequence shown here is derived from an EMBL/GenBank/DDBJ whole genome shotgun (WGS) entry which is preliminary data.</text>
</comment>
<dbReference type="AlphaFoldDB" id="A0A815YTL5"/>
<sequence>MKAIQLMSGMPSMITAGFNSCGNSPSKLDAPKEIFEDEARTLYVANSQNHQLQWRANGAASGETVVGTGASGSSLSQLSISCYIVVDSIEYMYITDSENDRILRWTRNSTSGECIVACTGIEGGDVEYANINGIR</sequence>
<dbReference type="EMBL" id="CAJNOV010015513">
    <property type="protein sequence ID" value="CAF1575514.1"/>
    <property type="molecule type" value="Genomic_DNA"/>
</dbReference>
<dbReference type="Gene3D" id="2.40.10.500">
    <property type="match status" value="1"/>
</dbReference>
<protein>
    <submittedName>
        <fullName evidence="1">Uncharacterized protein</fullName>
    </submittedName>
</protein>